<dbReference type="AlphaFoldDB" id="A0A1A9KIG4"/>
<keyword evidence="1" id="KW-0732">Signal</keyword>
<dbReference type="EMBL" id="CP015878">
    <property type="protein sequence ID" value="ANI17332.1"/>
    <property type="molecule type" value="Genomic_DNA"/>
</dbReference>
<feature type="signal peptide" evidence="1">
    <location>
        <begin position="1"/>
        <end position="27"/>
    </location>
</feature>
<name>A0A1A9KIG4_9PSED</name>
<proteinExistence type="predicted"/>
<feature type="chain" id="PRO_5008391783" evidence="1">
    <location>
        <begin position="28"/>
        <end position="393"/>
    </location>
</feature>
<gene>
    <name evidence="2" type="ORF">A9C11_26565</name>
</gene>
<reference evidence="2 3" key="1">
    <citation type="submission" date="2016-05" db="EMBL/GenBank/DDBJ databases">
        <title>Genome Sequence of Pseudomonas citronellolis Strain SJTE-3, an Estrogens and Persistent Organic Pollutants degradation strain.</title>
        <authorList>
            <person name="Liang R."/>
        </authorList>
    </citation>
    <scope>NUCLEOTIDE SEQUENCE [LARGE SCALE GENOMIC DNA]</scope>
    <source>
        <strain evidence="2 3">SJTE-3</strain>
    </source>
</reference>
<protein>
    <submittedName>
        <fullName evidence="2">Uncharacterized protein</fullName>
    </submittedName>
</protein>
<dbReference type="RefSeq" id="WP_064584317.1">
    <property type="nucleotide sequence ID" value="NZ_CP015878.1"/>
</dbReference>
<accession>A0A1A9KIG4</accession>
<dbReference type="Proteomes" id="UP000077748">
    <property type="component" value="Chromosome"/>
</dbReference>
<sequence>MARFPLPRRCAHLLFPVLLTCSAAALAVPVTDELDVGGAIRARFDHDPDRDIDKAGFDTLMLRATYTSDSWIGAARYRFYGKQYPYQYTDHIGDVAFAEYAWVGYRFDAGRQVQVGLNQIPFGLQPFFGSTFYETLGNVVGLEDVSAVGAKYIQQQGDWNLQAGLYGRPAWPGRGTSNGSTYSTVVTSADDYVPGGTRNQERQIVVARLARSLQLGDWKSEVGVSALTSRLENKDTHDAGRRNAYALHYLGQNGPWGVQLQAGRQQMSPRNPGSDEVVSFGGYDGTFNVASRGNLYVGDLSYSFPGTFVGGWVSGLKVYGNYSRFDKSASGFDASERFILGTSFSVRSFYIAVEWLNGRNDPYIGGSSYTDSLAQGGTDHWENQLYANVGYYF</sequence>
<evidence type="ECO:0000313" key="3">
    <source>
        <dbReference type="Proteomes" id="UP000077748"/>
    </source>
</evidence>
<organism evidence="2 3">
    <name type="scientific">Pseudomonas citronellolis</name>
    <dbReference type="NCBI Taxonomy" id="53408"/>
    <lineage>
        <taxon>Bacteria</taxon>
        <taxon>Pseudomonadati</taxon>
        <taxon>Pseudomonadota</taxon>
        <taxon>Gammaproteobacteria</taxon>
        <taxon>Pseudomonadales</taxon>
        <taxon>Pseudomonadaceae</taxon>
        <taxon>Pseudomonas</taxon>
    </lineage>
</organism>
<evidence type="ECO:0000313" key="2">
    <source>
        <dbReference type="EMBL" id="ANI17332.1"/>
    </source>
</evidence>
<evidence type="ECO:0000256" key="1">
    <source>
        <dbReference type="SAM" id="SignalP"/>
    </source>
</evidence>